<dbReference type="InParanoid" id="A0A132B500"/>
<dbReference type="EMBL" id="KQ947442">
    <property type="protein sequence ID" value="KUJ07069.1"/>
    <property type="molecule type" value="Genomic_DNA"/>
</dbReference>
<evidence type="ECO:0000313" key="3">
    <source>
        <dbReference type="Proteomes" id="UP000070700"/>
    </source>
</evidence>
<dbReference type="AlphaFoldDB" id="A0A132B500"/>
<proteinExistence type="predicted"/>
<protein>
    <submittedName>
        <fullName evidence="2">Uncharacterized protein</fullName>
    </submittedName>
</protein>
<keyword evidence="1" id="KW-0812">Transmembrane</keyword>
<dbReference type="Proteomes" id="UP000070700">
    <property type="component" value="Unassembled WGS sequence"/>
</dbReference>
<organism evidence="2 3">
    <name type="scientific">Mollisia scopiformis</name>
    <name type="common">Conifer needle endophyte fungus</name>
    <name type="synonym">Phialocephala scopiformis</name>
    <dbReference type="NCBI Taxonomy" id="149040"/>
    <lineage>
        <taxon>Eukaryota</taxon>
        <taxon>Fungi</taxon>
        <taxon>Dikarya</taxon>
        <taxon>Ascomycota</taxon>
        <taxon>Pezizomycotina</taxon>
        <taxon>Leotiomycetes</taxon>
        <taxon>Helotiales</taxon>
        <taxon>Mollisiaceae</taxon>
        <taxon>Mollisia</taxon>
    </lineage>
</organism>
<accession>A0A132B500</accession>
<dbReference type="RefSeq" id="XP_018061424.1">
    <property type="nucleotide sequence ID" value="XM_018220948.1"/>
</dbReference>
<sequence>MTGVATGLHGVGVVQILIHLMAAVIPAWAHTITLHVHMELTVQHMAGVDMANRGVEHEV</sequence>
<feature type="transmembrane region" description="Helical" evidence="1">
    <location>
        <begin position="6"/>
        <end position="29"/>
    </location>
</feature>
<keyword evidence="1" id="KW-1133">Transmembrane helix</keyword>
<keyword evidence="1" id="KW-0472">Membrane</keyword>
<keyword evidence="3" id="KW-1185">Reference proteome</keyword>
<name>A0A132B500_MOLSC</name>
<gene>
    <name evidence="2" type="ORF">LY89DRAFT_743395</name>
</gene>
<dbReference type="KEGG" id="psco:LY89DRAFT_743395"/>
<evidence type="ECO:0000313" key="2">
    <source>
        <dbReference type="EMBL" id="KUJ07069.1"/>
    </source>
</evidence>
<evidence type="ECO:0000256" key="1">
    <source>
        <dbReference type="SAM" id="Phobius"/>
    </source>
</evidence>
<dbReference type="GeneID" id="28830674"/>
<reference evidence="2 3" key="1">
    <citation type="submission" date="2015-10" db="EMBL/GenBank/DDBJ databases">
        <title>Full genome of DAOMC 229536 Phialocephala scopiformis, a fungal endophyte of spruce producing the potent anti-insectan compound rugulosin.</title>
        <authorList>
            <consortium name="DOE Joint Genome Institute"/>
            <person name="Walker A.K."/>
            <person name="Frasz S.L."/>
            <person name="Seifert K.A."/>
            <person name="Miller J.D."/>
            <person name="Mondo S.J."/>
            <person name="Labutti K."/>
            <person name="Lipzen A."/>
            <person name="Dockter R."/>
            <person name="Kennedy M."/>
            <person name="Grigoriev I.V."/>
            <person name="Spatafora J.W."/>
        </authorList>
    </citation>
    <scope>NUCLEOTIDE SEQUENCE [LARGE SCALE GENOMIC DNA]</scope>
    <source>
        <strain evidence="2 3">CBS 120377</strain>
    </source>
</reference>